<dbReference type="Gene3D" id="3.30.70.1430">
    <property type="entry name" value="Multidrug efflux transporter AcrB pore domain"/>
    <property type="match status" value="1"/>
</dbReference>
<dbReference type="WBParaSite" id="PSU_v2.g369.t1">
    <property type="protein sequence ID" value="PSU_v2.g369.t1"/>
    <property type="gene ID" value="PSU_v2.g369"/>
</dbReference>
<reference evidence="2" key="1">
    <citation type="submission" date="2022-11" db="UniProtKB">
        <authorList>
            <consortium name="WormBaseParasite"/>
        </authorList>
    </citation>
    <scope>IDENTIFICATION</scope>
</reference>
<organism evidence="1 2">
    <name type="scientific">Panagrolaimus superbus</name>
    <dbReference type="NCBI Taxonomy" id="310955"/>
    <lineage>
        <taxon>Eukaryota</taxon>
        <taxon>Metazoa</taxon>
        <taxon>Ecdysozoa</taxon>
        <taxon>Nematoda</taxon>
        <taxon>Chromadorea</taxon>
        <taxon>Rhabditida</taxon>
        <taxon>Tylenchina</taxon>
        <taxon>Panagrolaimomorpha</taxon>
        <taxon>Panagrolaimoidea</taxon>
        <taxon>Panagrolaimidae</taxon>
        <taxon>Panagrolaimus</taxon>
    </lineage>
</organism>
<proteinExistence type="predicted"/>
<dbReference type="Pfam" id="PF00873">
    <property type="entry name" value="ACR_tran"/>
    <property type="match status" value="2"/>
</dbReference>
<keyword evidence="1" id="KW-1185">Reference proteome</keyword>
<dbReference type="Gene3D" id="3.30.70.1440">
    <property type="entry name" value="Multidrug efflux transporter AcrB pore domain"/>
    <property type="match status" value="1"/>
</dbReference>
<dbReference type="Proteomes" id="UP000887577">
    <property type="component" value="Unplaced"/>
</dbReference>
<dbReference type="AlphaFoldDB" id="A0A914YSK3"/>
<dbReference type="InterPro" id="IPR027463">
    <property type="entry name" value="AcrB_DN_DC_subdom"/>
</dbReference>
<sequence>MPTAFLPEEDQGYVIANIELPAGSTANRTIETISAVENYFKEQPQVENIIAVQGFSNNGSGKAMGQLLFGLPDSMVIAIVPPAISALGNSSGIDMRLEDRSGMGHDALMAAADQLLSLAKQSPVFDPQSVRITGLGPGKQIRLEIDREKAAALGVNFNEASALIAGSLGSSFVGKFH</sequence>
<protein>
    <submittedName>
        <fullName evidence="2">Uncharacterized protein</fullName>
    </submittedName>
</protein>
<evidence type="ECO:0000313" key="1">
    <source>
        <dbReference type="Proteomes" id="UP000887577"/>
    </source>
</evidence>
<dbReference type="SUPFAM" id="SSF82714">
    <property type="entry name" value="Multidrug efflux transporter AcrB TolC docking domain, DN and DC subdomains"/>
    <property type="match status" value="1"/>
</dbReference>
<dbReference type="GO" id="GO:0005886">
    <property type="term" value="C:plasma membrane"/>
    <property type="evidence" value="ECO:0007669"/>
    <property type="project" value="TreeGrafter"/>
</dbReference>
<evidence type="ECO:0000313" key="2">
    <source>
        <dbReference type="WBParaSite" id="PSU_v2.g369.t1"/>
    </source>
</evidence>
<accession>A0A914YSK3</accession>
<name>A0A914YSK3_9BILA</name>
<dbReference type="InterPro" id="IPR001036">
    <property type="entry name" value="Acrflvin-R"/>
</dbReference>
<dbReference type="GO" id="GO:0042910">
    <property type="term" value="F:xenobiotic transmembrane transporter activity"/>
    <property type="evidence" value="ECO:0007669"/>
    <property type="project" value="TreeGrafter"/>
</dbReference>
<dbReference type="SUPFAM" id="SSF82693">
    <property type="entry name" value="Multidrug efflux transporter AcrB pore domain, PN1, PN2, PC1 and PC2 subdomains"/>
    <property type="match status" value="2"/>
</dbReference>
<dbReference type="PANTHER" id="PTHR32063:SF13">
    <property type="entry name" value="MULTIDRUG EFFLUX PUMP SUBUNIT ACRB-RELATED"/>
    <property type="match status" value="1"/>
</dbReference>
<dbReference type="PANTHER" id="PTHR32063">
    <property type="match status" value="1"/>
</dbReference>